<feature type="signal peptide" evidence="1">
    <location>
        <begin position="1"/>
        <end position="17"/>
    </location>
</feature>
<comment type="caution">
    <text evidence="2">The sequence shown here is derived from an EMBL/GenBank/DDBJ whole genome shotgun (WGS) entry which is preliminary data.</text>
</comment>
<reference evidence="2" key="1">
    <citation type="submission" date="2021-06" db="EMBL/GenBank/DDBJ databases">
        <authorList>
            <person name="Hodson N. C."/>
            <person name="Mongue J. A."/>
            <person name="Jaron S. K."/>
        </authorList>
    </citation>
    <scope>NUCLEOTIDE SEQUENCE</scope>
</reference>
<dbReference type="AlphaFoldDB" id="A0A8J2NVA4"/>
<accession>A0A8J2NVA4</accession>
<name>A0A8J2NVA4_9HEXA</name>
<dbReference type="EMBL" id="CAJVCH010034476">
    <property type="protein sequence ID" value="CAG7715137.1"/>
    <property type="molecule type" value="Genomic_DNA"/>
</dbReference>
<dbReference type="Proteomes" id="UP000708208">
    <property type="component" value="Unassembled WGS sequence"/>
</dbReference>
<protein>
    <submittedName>
        <fullName evidence="2">Uncharacterized protein</fullName>
    </submittedName>
</protein>
<gene>
    <name evidence="2" type="ORF">AFUS01_LOCUS5403</name>
</gene>
<keyword evidence="3" id="KW-1185">Reference proteome</keyword>
<feature type="non-terminal residue" evidence="2">
    <location>
        <position position="40"/>
    </location>
</feature>
<keyword evidence="1" id="KW-0732">Signal</keyword>
<sequence length="40" mass="3892">MKVIAVVLFAVLAAVNAGIAPAAIAPATIISRAPAFDSAV</sequence>
<evidence type="ECO:0000313" key="2">
    <source>
        <dbReference type="EMBL" id="CAG7715137.1"/>
    </source>
</evidence>
<evidence type="ECO:0000256" key="1">
    <source>
        <dbReference type="SAM" id="SignalP"/>
    </source>
</evidence>
<evidence type="ECO:0000313" key="3">
    <source>
        <dbReference type="Proteomes" id="UP000708208"/>
    </source>
</evidence>
<feature type="chain" id="PRO_5035269413" evidence="1">
    <location>
        <begin position="18"/>
        <end position="40"/>
    </location>
</feature>
<organism evidence="2 3">
    <name type="scientific">Allacma fusca</name>
    <dbReference type="NCBI Taxonomy" id="39272"/>
    <lineage>
        <taxon>Eukaryota</taxon>
        <taxon>Metazoa</taxon>
        <taxon>Ecdysozoa</taxon>
        <taxon>Arthropoda</taxon>
        <taxon>Hexapoda</taxon>
        <taxon>Collembola</taxon>
        <taxon>Symphypleona</taxon>
        <taxon>Sminthuridae</taxon>
        <taxon>Allacma</taxon>
    </lineage>
</organism>
<proteinExistence type="predicted"/>